<protein>
    <recommendedName>
        <fullName evidence="1">HTH cro/C1-type domain-containing protein</fullName>
    </recommendedName>
</protein>
<reference evidence="2 3" key="1">
    <citation type="submission" date="2019-06" db="EMBL/GenBank/DDBJ databases">
        <title>Whole genome shotgun sequence of Gluconobacter roseus NBRC 3990.</title>
        <authorList>
            <person name="Hosoyama A."/>
            <person name="Uohara A."/>
            <person name="Ohji S."/>
            <person name="Ichikawa N."/>
        </authorList>
    </citation>
    <scope>NUCLEOTIDE SEQUENCE [LARGE SCALE GENOMIC DNA]</scope>
    <source>
        <strain evidence="2 3">NBRC 3990</strain>
    </source>
</reference>
<dbReference type="Proteomes" id="UP000320772">
    <property type="component" value="Unassembled WGS sequence"/>
</dbReference>
<dbReference type="EMBL" id="BJLY01000009">
    <property type="protein sequence ID" value="GEB05108.1"/>
    <property type="molecule type" value="Genomic_DNA"/>
</dbReference>
<feature type="domain" description="HTH cro/C1-type" evidence="1">
    <location>
        <begin position="12"/>
        <end position="66"/>
    </location>
</feature>
<proteinExistence type="predicted"/>
<dbReference type="SMART" id="SM00530">
    <property type="entry name" value="HTH_XRE"/>
    <property type="match status" value="1"/>
</dbReference>
<keyword evidence="3" id="KW-1185">Reference proteome</keyword>
<dbReference type="RefSeq" id="WP_083541150.1">
    <property type="nucleotide sequence ID" value="NZ_BAQZ01000022.1"/>
</dbReference>
<dbReference type="AlphaFoldDB" id="A0A4Y3MD25"/>
<dbReference type="PROSITE" id="PS50943">
    <property type="entry name" value="HTH_CROC1"/>
    <property type="match status" value="1"/>
</dbReference>
<dbReference type="GO" id="GO:0003677">
    <property type="term" value="F:DNA binding"/>
    <property type="evidence" value="ECO:0007669"/>
    <property type="project" value="InterPro"/>
</dbReference>
<dbReference type="Pfam" id="PF01381">
    <property type="entry name" value="HTH_3"/>
    <property type="match status" value="1"/>
</dbReference>
<evidence type="ECO:0000259" key="1">
    <source>
        <dbReference type="PROSITE" id="PS50943"/>
    </source>
</evidence>
<organism evidence="2 3">
    <name type="scientific">Gluconobacter roseus NBRC 3990</name>
    <dbReference type="NCBI Taxonomy" id="1307950"/>
    <lineage>
        <taxon>Bacteria</taxon>
        <taxon>Pseudomonadati</taxon>
        <taxon>Pseudomonadota</taxon>
        <taxon>Alphaproteobacteria</taxon>
        <taxon>Acetobacterales</taxon>
        <taxon>Acetobacteraceae</taxon>
        <taxon>Gluconobacter</taxon>
    </lineage>
</organism>
<dbReference type="SUPFAM" id="SSF47413">
    <property type="entry name" value="lambda repressor-like DNA-binding domains"/>
    <property type="match status" value="1"/>
</dbReference>
<evidence type="ECO:0000313" key="3">
    <source>
        <dbReference type="Proteomes" id="UP000320772"/>
    </source>
</evidence>
<name>A0A4Y3MD25_9PROT</name>
<evidence type="ECO:0000313" key="2">
    <source>
        <dbReference type="EMBL" id="GEB05108.1"/>
    </source>
</evidence>
<gene>
    <name evidence="2" type="ORF">GRO01_26840</name>
</gene>
<dbReference type="CDD" id="cd00093">
    <property type="entry name" value="HTH_XRE"/>
    <property type="match status" value="1"/>
</dbReference>
<sequence>MPNLTKIIARNVKALRLERDLTISIFAAKAFLSEELVSEIEEGIHRPTPEELLQISEAFQISPSRLLSDH</sequence>
<dbReference type="InterPro" id="IPR010982">
    <property type="entry name" value="Lambda_DNA-bd_dom_sf"/>
</dbReference>
<comment type="caution">
    <text evidence="2">The sequence shown here is derived from an EMBL/GenBank/DDBJ whole genome shotgun (WGS) entry which is preliminary data.</text>
</comment>
<dbReference type="Gene3D" id="1.10.260.40">
    <property type="entry name" value="lambda repressor-like DNA-binding domains"/>
    <property type="match status" value="1"/>
</dbReference>
<dbReference type="InterPro" id="IPR001387">
    <property type="entry name" value="Cro/C1-type_HTH"/>
</dbReference>
<accession>A0A4Y3MD25</accession>